<feature type="transmembrane region" description="Helical" evidence="12">
    <location>
        <begin position="406"/>
        <end position="425"/>
    </location>
</feature>
<dbReference type="PANTHER" id="PTHR30365">
    <property type="entry name" value="CYTOCHROME D UBIQUINOL OXIDASE"/>
    <property type="match status" value="1"/>
</dbReference>
<evidence type="ECO:0000256" key="8">
    <source>
        <dbReference type="ARBA" id="ARBA00022982"/>
    </source>
</evidence>
<evidence type="ECO:0000313" key="14">
    <source>
        <dbReference type="Proteomes" id="UP000194151"/>
    </source>
</evidence>
<comment type="similarity">
    <text evidence="2 12">Belongs to the cytochrome ubiquinol oxidase subunit 1 family.</text>
</comment>
<dbReference type="InterPro" id="IPR002585">
    <property type="entry name" value="Cyt-d_ubiquinol_oxidase_su_1"/>
</dbReference>
<protein>
    <submittedName>
        <fullName evidence="13">Cytochrome ubiquinol oxidase subunit I</fullName>
    </submittedName>
</protein>
<name>A0A1W6YGW5_9BORD</name>
<evidence type="ECO:0000256" key="9">
    <source>
        <dbReference type="ARBA" id="ARBA00022989"/>
    </source>
</evidence>
<feature type="transmembrane region" description="Helical" evidence="12">
    <location>
        <begin position="179"/>
        <end position="205"/>
    </location>
</feature>
<feature type="transmembrane region" description="Helical" evidence="12">
    <location>
        <begin position="96"/>
        <end position="117"/>
    </location>
</feature>
<feature type="transmembrane region" description="Helical" evidence="12">
    <location>
        <begin position="217"/>
        <end position="238"/>
    </location>
</feature>
<dbReference type="STRING" id="1416806.CAL12_05530"/>
<dbReference type="GO" id="GO:0016682">
    <property type="term" value="F:oxidoreductase activity, acting on diphenols and related substances as donors, oxygen as acceptor"/>
    <property type="evidence" value="ECO:0007669"/>
    <property type="project" value="TreeGrafter"/>
</dbReference>
<evidence type="ECO:0000256" key="7">
    <source>
        <dbReference type="ARBA" id="ARBA00022723"/>
    </source>
</evidence>
<keyword evidence="7 12" id="KW-0479">Metal-binding</keyword>
<keyword evidence="4 12" id="KW-1003">Cell membrane</keyword>
<evidence type="ECO:0000256" key="3">
    <source>
        <dbReference type="ARBA" id="ARBA00022448"/>
    </source>
</evidence>
<dbReference type="AlphaFoldDB" id="A0A1W6YGW5"/>
<feature type="transmembrane region" description="Helical" evidence="12">
    <location>
        <begin position="361"/>
        <end position="386"/>
    </location>
</feature>
<evidence type="ECO:0000256" key="12">
    <source>
        <dbReference type="PIRNR" id="PIRNR006446"/>
    </source>
</evidence>
<keyword evidence="11 12" id="KW-0472">Membrane</keyword>
<dbReference type="GO" id="GO:0020037">
    <property type="term" value="F:heme binding"/>
    <property type="evidence" value="ECO:0007669"/>
    <property type="project" value="TreeGrafter"/>
</dbReference>
<evidence type="ECO:0000256" key="1">
    <source>
        <dbReference type="ARBA" id="ARBA00004651"/>
    </source>
</evidence>
<feature type="transmembrane region" description="Helical" evidence="12">
    <location>
        <begin position="12"/>
        <end position="35"/>
    </location>
</feature>
<dbReference type="GO" id="GO:0070069">
    <property type="term" value="C:cytochrome complex"/>
    <property type="evidence" value="ECO:0007669"/>
    <property type="project" value="UniProtKB-UniRule"/>
</dbReference>
<proteinExistence type="inferred from homology"/>
<sequence>MSIPPLFLGRLQFIACLAFVALFMALAMALSWLLLYFKLRARATGDAGWTAAYRFWVRIFALAFVLALASGVPVLLQLGTIWSGLMDKIGNVAGPLLGFAVLSVFALKSCFLGVMLFGQRRVSEAVHTLSVLMVALGHLATAFWVLALVSWMQTPDGAVVVDGRFQIYDWAKVVFNPSLGWTIGSTMLGALLTAAFLIMGITAWQALRRPLDDGQRLGFRAALGLASISVVLLVPVGIGMGKMIAHYQPAKAAAALAYWHEGVAPDMVLLGWPDADLAANRGAWTVRGAAARWLGRNVNGHFLALENYANMQPPVALTFWSLRIIVILAGLMAGVAWATLFKLRKRGFDPSFLSRRWLRALAAMTLSGGALVVFGWVFTIVGLQPYAVNGAVTQSEILGAASPRSLLYGTLGYALLYGVLFTAFVRMLFHAARYGVVPVRKAAGAAS</sequence>
<evidence type="ECO:0000256" key="5">
    <source>
        <dbReference type="ARBA" id="ARBA00022617"/>
    </source>
</evidence>
<organism evidence="13 14">
    <name type="scientific">Bordetella genomosp. 8</name>
    <dbReference type="NCBI Taxonomy" id="1416806"/>
    <lineage>
        <taxon>Bacteria</taxon>
        <taxon>Pseudomonadati</taxon>
        <taxon>Pseudomonadota</taxon>
        <taxon>Betaproteobacteria</taxon>
        <taxon>Burkholderiales</taxon>
        <taxon>Alcaligenaceae</taxon>
        <taxon>Bordetella</taxon>
    </lineage>
</organism>
<accession>A0A1W6YGW5</accession>
<evidence type="ECO:0000256" key="4">
    <source>
        <dbReference type="ARBA" id="ARBA00022475"/>
    </source>
</evidence>
<dbReference type="RefSeq" id="WP_086063576.1">
    <property type="nucleotide sequence ID" value="NZ_CP021108.1"/>
</dbReference>
<dbReference type="Proteomes" id="UP000194151">
    <property type="component" value="Chromosome"/>
</dbReference>
<dbReference type="GO" id="GO:0046872">
    <property type="term" value="F:metal ion binding"/>
    <property type="evidence" value="ECO:0007669"/>
    <property type="project" value="UniProtKB-UniRule"/>
</dbReference>
<feature type="transmembrane region" description="Helical" evidence="12">
    <location>
        <begin position="320"/>
        <end position="340"/>
    </location>
</feature>
<evidence type="ECO:0000256" key="10">
    <source>
        <dbReference type="ARBA" id="ARBA00023004"/>
    </source>
</evidence>
<dbReference type="GO" id="GO:0009055">
    <property type="term" value="F:electron transfer activity"/>
    <property type="evidence" value="ECO:0007669"/>
    <property type="project" value="UniProtKB-UniRule"/>
</dbReference>
<evidence type="ECO:0000256" key="2">
    <source>
        <dbReference type="ARBA" id="ARBA00009819"/>
    </source>
</evidence>
<keyword evidence="8 12" id="KW-0249">Electron transport</keyword>
<keyword evidence="9 12" id="KW-1133">Transmembrane helix</keyword>
<dbReference type="GO" id="GO:0019646">
    <property type="term" value="P:aerobic electron transport chain"/>
    <property type="evidence" value="ECO:0007669"/>
    <property type="project" value="InterPro"/>
</dbReference>
<feature type="transmembrane region" description="Helical" evidence="12">
    <location>
        <begin position="55"/>
        <end position="76"/>
    </location>
</feature>
<evidence type="ECO:0000256" key="11">
    <source>
        <dbReference type="ARBA" id="ARBA00023136"/>
    </source>
</evidence>
<keyword evidence="14" id="KW-1185">Reference proteome</keyword>
<dbReference type="Pfam" id="PF01654">
    <property type="entry name" value="Cyt_bd_oxida_I"/>
    <property type="match status" value="1"/>
</dbReference>
<dbReference type="KEGG" id="bgv:CAL12_05530"/>
<dbReference type="PANTHER" id="PTHR30365:SF14">
    <property type="entry name" value="CYTOCHROME BD MENAQUINOL OXIDASE SUBUNIT I-RELATED"/>
    <property type="match status" value="1"/>
</dbReference>
<keyword evidence="3 12" id="KW-0813">Transport</keyword>
<gene>
    <name evidence="13" type="ORF">CAL12_05530</name>
</gene>
<dbReference type="PIRSF" id="PIRSF006446">
    <property type="entry name" value="Cyt_quinol_oxidase_1"/>
    <property type="match status" value="1"/>
</dbReference>
<dbReference type="EMBL" id="CP021108">
    <property type="protein sequence ID" value="ARP80346.1"/>
    <property type="molecule type" value="Genomic_DNA"/>
</dbReference>
<comment type="subcellular location">
    <subcellularLocation>
        <location evidence="12">Cell inner membrane</location>
    </subcellularLocation>
    <subcellularLocation>
        <location evidence="1">Cell membrane</location>
        <topology evidence="1">Multi-pass membrane protein</topology>
    </subcellularLocation>
</comment>
<keyword evidence="5 12" id="KW-0349">Heme</keyword>
<evidence type="ECO:0000313" key="13">
    <source>
        <dbReference type="EMBL" id="ARP80346.1"/>
    </source>
</evidence>
<reference evidence="13 14" key="1">
    <citation type="submission" date="2017-05" db="EMBL/GenBank/DDBJ databases">
        <title>Complete and WGS of Bordetella genogroups.</title>
        <authorList>
            <person name="Spilker T."/>
            <person name="LiPuma J."/>
        </authorList>
    </citation>
    <scope>NUCLEOTIDE SEQUENCE [LARGE SCALE GENOMIC DNA]</scope>
    <source>
        <strain evidence="13 14">AU19157</strain>
    </source>
</reference>
<evidence type="ECO:0000256" key="6">
    <source>
        <dbReference type="ARBA" id="ARBA00022692"/>
    </source>
</evidence>
<feature type="transmembrane region" description="Helical" evidence="12">
    <location>
        <begin position="129"/>
        <end position="152"/>
    </location>
</feature>
<dbReference type="OrthoDB" id="8675262at2"/>
<dbReference type="GO" id="GO:0005886">
    <property type="term" value="C:plasma membrane"/>
    <property type="evidence" value="ECO:0007669"/>
    <property type="project" value="UniProtKB-SubCell"/>
</dbReference>
<keyword evidence="6 12" id="KW-0812">Transmembrane</keyword>
<keyword evidence="10 12" id="KW-0408">Iron</keyword>